<reference evidence="1 2" key="1">
    <citation type="journal article" date="2012" name="J. Bacteriol.">
        <title>Complete genome sequence of a thermophilic methanogen, Methanocella conradii HZ254, isolated from Chinese rice field soil.</title>
        <authorList>
            <person name="Lu Z."/>
            <person name="Lu Y."/>
        </authorList>
    </citation>
    <scope>NUCLEOTIDE SEQUENCE [LARGE SCALE GENOMIC DNA]</scope>
    <source>
        <strain evidence="2">DSM 24694 / JCM 17849 / CGMCC 1.5162 / HZ254</strain>
    </source>
</reference>
<evidence type="ECO:0000313" key="1">
    <source>
        <dbReference type="EMBL" id="AFC99524.1"/>
    </source>
</evidence>
<dbReference type="EMBL" id="CP003243">
    <property type="protein sequence ID" value="AFC99524.1"/>
    <property type="molecule type" value="Genomic_DNA"/>
</dbReference>
<dbReference type="RefSeq" id="WP_014405363.1">
    <property type="nucleotide sequence ID" value="NC_017034.1"/>
</dbReference>
<sequence length="88" mass="9787">MASIDIVMHMGIARYHRYRAFFASSKKSAEPKSETMLNSSIIAIKKKGDVGIIDIKRSIMDAKPMSHAIKKMADARANEIFTLTISSL</sequence>
<dbReference type="GeneID" id="43501113"/>
<organism evidence="1 2">
    <name type="scientific">Methanocella conradii (strain DSM 24694 / JCM 17849 / CGMCC 1.5162 / HZ254)</name>
    <dbReference type="NCBI Taxonomy" id="1041930"/>
    <lineage>
        <taxon>Archaea</taxon>
        <taxon>Methanobacteriati</taxon>
        <taxon>Methanobacteriota</taxon>
        <taxon>Stenosarchaea group</taxon>
        <taxon>Methanomicrobia</taxon>
        <taxon>Methanocellales</taxon>
        <taxon>Methanocellaceae</taxon>
        <taxon>Methanocella</taxon>
    </lineage>
</organism>
<protein>
    <submittedName>
        <fullName evidence="1">Uncharacterized protein</fullName>
    </submittedName>
</protein>
<dbReference type="Proteomes" id="UP000005233">
    <property type="component" value="Chromosome"/>
</dbReference>
<dbReference type="KEGG" id="mez:Mtc_0760"/>
<proteinExistence type="predicted"/>
<evidence type="ECO:0000313" key="2">
    <source>
        <dbReference type="Proteomes" id="UP000005233"/>
    </source>
</evidence>
<keyword evidence="2" id="KW-1185">Reference proteome</keyword>
<name>H8I9A6_METCZ</name>
<dbReference type="HOGENOM" id="CLU_2461760_0_0_2"/>
<dbReference type="STRING" id="1041930.Mtc_0760"/>
<gene>
    <name evidence="1" type="ordered locus">Mtc_0760</name>
</gene>
<dbReference type="AlphaFoldDB" id="H8I9A6"/>
<accession>H8I9A6</accession>